<feature type="region of interest" description="Disordered" evidence="1">
    <location>
        <begin position="361"/>
        <end position="380"/>
    </location>
</feature>
<evidence type="ECO:0000313" key="2">
    <source>
        <dbReference type="EMBL" id="MPC34876.1"/>
    </source>
</evidence>
<feature type="compositionally biased region" description="Low complexity" evidence="1">
    <location>
        <begin position="34"/>
        <end position="44"/>
    </location>
</feature>
<dbReference type="EMBL" id="VSRR010003150">
    <property type="protein sequence ID" value="MPC34876.1"/>
    <property type="molecule type" value="Genomic_DNA"/>
</dbReference>
<protein>
    <submittedName>
        <fullName evidence="2">Uncharacterized protein</fullName>
    </submittedName>
</protein>
<feature type="compositionally biased region" description="Basic and acidic residues" evidence="1">
    <location>
        <begin position="362"/>
        <end position="371"/>
    </location>
</feature>
<feature type="compositionally biased region" description="Low complexity" evidence="1">
    <location>
        <begin position="16"/>
        <end position="26"/>
    </location>
</feature>
<reference evidence="2 3" key="1">
    <citation type="submission" date="2019-05" db="EMBL/GenBank/DDBJ databases">
        <title>Another draft genome of Portunus trituberculatus and its Hox gene families provides insights of decapod evolution.</title>
        <authorList>
            <person name="Jeong J.-H."/>
            <person name="Song I."/>
            <person name="Kim S."/>
            <person name="Choi T."/>
            <person name="Kim D."/>
            <person name="Ryu S."/>
            <person name="Kim W."/>
        </authorList>
    </citation>
    <scope>NUCLEOTIDE SEQUENCE [LARGE SCALE GENOMIC DNA]</scope>
    <source>
        <tissue evidence="2">Muscle</tissue>
    </source>
</reference>
<name>A0A5B7ENR4_PORTR</name>
<feature type="compositionally biased region" description="Low complexity" evidence="1">
    <location>
        <begin position="61"/>
        <end position="72"/>
    </location>
</feature>
<sequence>MKALAEPKTKPHHGPRSTSTHHSLSPTPSPGPPRRGSTSTNNSRSSHERSHSDTHAVPVDLSAESSSVTSLSKLHKSHTSGMLLDPAPPPLGTSNAASLSPSSSVATLSFVHAAACSALISSIKKLSAPRNNIAGKPPLNSHHTVFTKRHSPPHSQSPENDRGTSEREFHFLEPVKSVLSPNHSREKRKLKIISKHGMFSQSLPGSGETPSKENHCLVSPCNSKLNINVPSNSIEFQVSTPTCHTAPVVMNSNDSWHRDMLVKATETNTRSQEGFLAKNLAGSLPCLSVSELACQQRKHDGSEFETFCLPGQSIPMKKNPLYCERSVDPISVMPNSSPECGKVSFALPLGKSSPVSQQAKADSAESCRREAISPTNYKHSHSSRSEKFLFRKWPSLSHMSQSAVLQQPDCQDFPHYKDSVLSKKSSKILNKIFRSKSEDFLGVDNQRNYSKDPSSETTLSPVSSHSLFARSSSEDVLDKVTDTPEVKEYCIKNSDQEKVKEPSPAPAWQHKFIKPFHAVFSTDFKSFANLKKKMTRSKSHNFTSEDTELPSRFYLERTNSEQNFQNEMSENKYPTLQKCSCDKETYFPSVPKKSLSGKKCDSQRVYQVNEPSSCKNLILKMKSSKGNSFDQTVSSISPDHQLAKGSGQCTAKPHLTCTDGKLTYVKRSTNHTVKMQNMTKNHTWFEKYQINKTNTHNAQDSKPDNSCECLALNTSDTSSHEGTPQPPGDGPQGNTSLTDTVNFLVKYKSQPEVHKRIADKLTAIIRELEEEINLTTPSRQHPDMNVARTHDLRKPQTSLASLVAKTSSLPSRRPTTLLLQRHMCRTNSAPTLSPIEEVKVPPQSSSGACCESGLPASDCCGLNGIRPVSRTSSSTSKKCHTRMTGYRSKSFEGYQSKQDNTIPFVLHGQQHSLSSLSVAAFPSVPYHAPCHASYHATQLVNREYERQPPSLVLPAPVTYCDEYGNEKEIAYV</sequence>
<feature type="region of interest" description="Disordered" evidence="1">
    <location>
        <begin position="695"/>
        <end position="737"/>
    </location>
</feature>
<proteinExistence type="predicted"/>
<feature type="compositionally biased region" description="Basic and acidic residues" evidence="1">
    <location>
        <begin position="45"/>
        <end position="54"/>
    </location>
</feature>
<feature type="region of interest" description="Disordered" evidence="1">
    <location>
        <begin position="129"/>
        <end position="166"/>
    </location>
</feature>
<evidence type="ECO:0000313" key="3">
    <source>
        <dbReference type="Proteomes" id="UP000324222"/>
    </source>
</evidence>
<dbReference type="Proteomes" id="UP000324222">
    <property type="component" value="Unassembled WGS sequence"/>
</dbReference>
<dbReference type="AlphaFoldDB" id="A0A5B7ENR4"/>
<organism evidence="2 3">
    <name type="scientific">Portunus trituberculatus</name>
    <name type="common">Swimming crab</name>
    <name type="synonym">Neptunus trituberculatus</name>
    <dbReference type="NCBI Taxonomy" id="210409"/>
    <lineage>
        <taxon>Eukaryota</taxon>
        <taxon>Metazoa</taxon>
        <taxon>Ecdysozoa</taxon>
        <taxon>Arthropoda</taxon>
        <taxon>Crustacea</taxon>
        <taxon>Multicrustacea</taxon>
        <taxon>Malacostraca</taxon>
        <taxon>Eumalacostraca</taxon>
        <taxon>Eucarida</taxon>
        <taxon>Decapoda</taxon>
        <taxon>Pleocyemata</taxon>
        <taxon>Brachyura</taxon>
        <taxon>Eubrachyura</taxon>
        <taxon>Portunoidea</taxon>
        <taxon>Portunidae</taxon>
        <taxon>Portuninae</taxon>
        <taxon>Portunus</taxon>
    </lineage>
</organism>
<accession>A0A5B7ENR4</accession>
<comment type="caution">
    <text evidence="2">The sequence shown here is derived from an EMBL/GenBank/DDBJ whole genome shotgun (WGS) entry which is preliminary data.</text>
</comment>
<feature type="region of interest" description="Disordered" evidence="1">
    <location>
        <begin position="1"/>
        <end position="89"/>
    </location>
</feature>
<feature type="compositionally biased region" description="Polar residues" evidence="1">
    <location>
        <begin position="712"/>
        <end position="721"/>
    </location>
</feature>
<evidence type="ECO:0000256" key="1">
    <source>
        <dbReference type="SAM" id="MobiDB-lite"/>
    </source>
</evidence>
<keyword evidence="3" id="KW-1185">Reference proteome</keyword>
<gene>
    <name evidence="2" type="ORF">E2C01_028279</name>
</gene>